<accession>A0AAP9T317</accession>
<keyword evidence="10" id="KW-1185">Reference proteome</keyword>
<keyword evidence="1" id="KW-0805">Transcription regulation</keyword>
<dbReference type="PROSITE" id="PS51078">
    <property type="entry name" value="ICLR_ED"/>
    <property type="match status" value="1"/>
</dbReference>
<dbReference type="InterPro" id="IPR005471">
    <property type="entry name" value="Tscrpt_reg_IclR_N"/>
</dbReference>
<keyword evidence="2" id="KW-0238">DNA-binding</keyword>
<dbReference type="PANTHER" id="PTHR30136">
    <property type="entry name" value="HELIX-TURN-HELIX TRANSCRIPTIONAL REGULATOR, ICLR FAMILY"/>
    <property type="match status" value="1"/>
</dbReference>
<proteinExistence type="predicted"/>
<protein>
    <recommendedName>
        <fullName evidence="4">HTH-type transcriptional repressor AllR</fullName>
    </recommendedName>
    <alternativeName>
        <fullName evidence="5">Negative regulator of allantoin and glyoxylate utilization operons</fullName>
    </alternativeName>
</protein>
<feature type="compositionally biased region" description="Basic and acidic residues" evidence="6">
    <location>
        <begin position="8"/>
        <end position="17"/>
    </location>
</feature>
<dbReference type="InterPro" id="IPR014757">
    <property type="entry name" value="Tscrpt_reg_IclR_C"/>
</dbReference>
<evidence type="ECO:0000259" key="8">
    <source>
        <dbReference type="PROSITE" id="PS51078"/>
    </source>
</evidence>
<evidence type="ECO:0000259" key="7">
    <source>
        <dbReference type="PROSITE" id="PS51077"/>
    </source>
</evidence>
<organism evidence="9 10">
    <name type="scientific">Vreelandella titanicae</name>
    <dbReference type="NCBI Taxonomy" id="664683"/>
    <lineage>
        <taxon>Bacteria</taxon>
        <taxon>Pseudomonadati</taxon>
        <taxon>Pseudomonadota</taxon>
        <taxon>Gammaproteobacteria</taxon>
        <taxon>Oceanospirillales</taxon>
        <taxon>Halomonadaceae</taxon>
        <taxon>Vreelandella</taxon>
    </lineage>
</organism>
<dbReference type="Proteomes" id="UP000509761">
    <property type="component" value="Chromosome"/>
</dbReference>
<dbReference type="InterPro" id="IPR036388">
    <property type="entry name" value="WH-like_DNA-bd_sf"/>
</dbReference>
<dbReference type="InterPro" id="IPR050707">
    <property type="entry name" value="HTH_MetabolicPath_Reg"/>
</dbReference>
<feature type="region of interest" description="Disordered" evidence="6">
    <location>
        <begin position="1"/>
        <end position="25"/>
    </location>
</feature>
<dbReference type="SUPFAM" id="SSF55781">
    <property type="entry name" value="GAF domain-like"/>
    <property type="match status" value="1"/>
</dbReference>
<evidence type="ECO:0000256" key="6">
    <source>
        <dbReference type="SAM" id="MobiDB-lite"/>
    </source>
</evidence>
<sequence>MSQQHPVALDRHIEEQASRAGRSSKSNSSLERMLVILDLFSEEVPIWSVEAMCDALGYTRSTAYRYTKELAEAGLLFQVEPRRYGLGSRIIQWDRQLRLTDPLVKATREIEPELDVFDGEQIWIVCRLFNDQVICVHSHGHLKEPVSYARGTPRPLFMGATSKIILAYLPARQHMRLFLEHQHEVVKGSLGSSWEEFKDVLQTIRRQGYSESHGEVDPNLFGLAAPIFDGNGKVIASLSCVRPQTAYREDQAEEQRQIVMALANRLTEKLTQLINS</sequence>
<dbReference type="PANTHER" id="PTHR30136:SF24">
    <property type="entry name" value="HTH-TYPE TRANSCRIPTIONAL REPRESSOR ALLR"/>
    <property type="match status" value="1"/>
</dbReference>
<evidence type="ECO:0000313" key="9">
    <source>
        <dbReference type="EMBL" id="QKS26091.1"/>
    </source>
</evidence>
<dbReference type="InterPro" id="IPR036390">
    <property type="entry name" value="WH_DNA-bd_sf"/>
</dbReference>
<dbReference type="GO" id="GO:0045892">
    <property type="term" value="P:negative regulation of DNA-templated transcription"/>
    <property type="evidence" value="ECO:0007669"/>
    <property type="project" value="TreeGrafter"/>
</dbReference>
<dbReference type="GO" id="GO:0003700">
    <property type="term" value="F:DNA-binding transcription factor activity"/>
    <property type="evidence" value="ECO:0007669"/>
    <property type="project" value="TreeGrafter"/>
</dbReference>
<evidence type="ECO:0000256" key="5">
    <source>
        <dbReference type="ARBA" id="ARBA00042627"/>
    </source>
</evidence>
<evidence type="ECO:0000256" key="2">
    <source>
        <dbReference type="ARBA" id="ARBA00023125"/>
    </source>
</evidence>
<name>A0AAP9T317_9GAMM</name>
<reference evidence="9 10" key="1">
    <citation type="submission" date="2019-12" db="EMBL/GenBank/DDBJ databases">
        <title>Genome sequencing and assembly of endphytes of Porphyra tenera.</title>
        <authorList>
            <person name="Park J.M."/>
            <person name="Shin R."/>
            <person name="Jo S.H."/>
        </authorList>
    </citation>
    <scope>NUCLEOTIDE SEQUENCE [LARGE SCALE GENOMIC DNA]</scope>
    <source>
        <strain evidence="9 10">GPM3</strain>
    </source>
</reference>
<dbReference type="RefSeq" id="WP_022521186.1">
    <property type="nucleotide sequence ID" value="NZ_CP054580.1"/>
</dbReference>
<feature type="domain" description="HTH iclR-type" evidence="7">
    <location>
        <begin position="27"/>
        <end position="88"/>
    </location>
</feature>
<gene>
    <name evidence="9" type="ORF">FX987_03888</name>
</gene>
<evidence type="ECO:0000313" key="10">
    <source>
        <dbReference type="Proteomes" id="UP000509761"/>
    </source>
</evidence>
<dbReference type="GO" id="GO:0003677">
    <property type="term" value="F:DNA binding"/>
    <property type="evidence" value="ECO:0007669"/>
    <property type="project" value="UniProtKB-KW"/>
</dbReference>
<dbReference type="PROSITE" id="PS51077">
    <property type="entry name" value="HTH_ICLR"/>
    <property type="match status" value="1"/>
</dbReference>
<feature type="domain" description="IclR-ED" evidence="8">
    <location>
        <begin position="89"/>
        <end position="272"/>
    </location>
</feature>
<dbReference type="Gene3D" id="3.30.450.40">
    <property type="match status" value="1"/>
</dbReference>
<evidence type="ECO:0000256" key="1">
    <source>
        <dbReference type="ARBA" id="ARBA00023015"/>
    </source>
</evidence>
<evidence type="ECO:0000256" key="4">
    <source>
        <dbReference type="ARBA" id="ARBA00040379"/>
    </source>
</evidence>
<dbReference type="Pfam" id="PF01614">
    <property type="entry name" value="IclR_C"/>
    <property type="match status" value="1"/>
</dbReference>
<keyword evidence="3" id="KW-0804">Transcription</keyword>
<dbReference type="InterPro" id="IPR029016">
    <property type="entry name" value="GAF-like_dom_sf"/>
</dbReference>
<dbReference type="EMBL" id="CP054580">
    <property type="protein sequence ID" value="QKS26091.1"/>
    <property type="molecule type" value="Genomic_DNA"/>
</dbReference>
<dbReference type="AlphaFoldDB" id="A0AAP9T317"/>
<dbReference type="SUPFAM" id="SSF46785">
    <property type="entry name" value="Winged helix' DNA-binding domain"/>
    <property type="match status" value="1"/>
</dbReference>
<dbReference type="Gene3D" id="1.10.10.10">
    <property type="entry name" value="Winged helix-like DNA-binding domain superfamily/Winged helix DNA-binding domain"/>
    <property type="match status" value="1"/>
</dbReference>
<dbReference type="Pfam" id="PF09339">
    <property type="entry name" value="HTH_IclR"/>
    <property type="match status" value="1"/>
</dbReference>
<evidence type="ECO:0000256" key="3">
    <source>
        <dbReference type="ARBA" id="ARBA00023163"/>
    </source>
</evidence>